<dbReference type="AlphaFoldDB" id="A0A1H3I6I6"/>
<name>A0A1H3I6I6_9RHOB</name>
<dbReference type="GeneID" id="78123657"/>
<accession>A0A1H3I6I6</accession>
<proteinExistence type="predicted"/>
<feature type="domain" description="YjiS-like" evidence="1">
    <location>
        <begin position="35"/>
        <end position="69"/>
    </location>
</feature>
<dbReference type="Pfam" id="PF06568">
    <property type="entry name" value="YjiS-like"/>
    <property type="match status" value="1"/>
</dbReference>
<evidence type="ECO:0000313" key="2">
    <source>
        <dbReference type="EMBL" id="SDY22809.1"/>
    </source>
</evidence>
<protein>
    <recommendedName>
        <fullName evidence="1">YjiS-like domain-containing protein</fullName>
    </recommendedName>
</protein>
<evidence type="ECO:0000259" key="1">
    <source>
        <dbReference type="Pfam" id="PF06568"/>
    </source>
</evidence>
<dbReference type="RefSeq" id="WP_245724355.1">
    <property type="nucleotide sequence ID" value="NZ_CBCYMJ010000004.1"/>
</dbReference>
<dbReference type="Proteomes" id="UP000199026">
    <property type="component" value="Unassembled WGS sequence"/>
</dbReference>
<gene>
    <name evidence="2" type="ORF">SAMN05444486_101870</name>
</gene>
<keyword evidence="3" id="KW-1185">Reference proteome</keyword>
<dbReference type="STRING" id="576131.SAMN05444486_101870"/>
<sequence>MVNTMNYVVSTTSGALNDAIAELVGKAVSLVSNAAEAFALKREYRKTVSELSSLSGRELADLGLNRSSIHAAAFEAVYG</sequence>
<dbReference type="InterPro" id="IPR009506">
    <property type="entry name" value="YjiS-like"/>
</dbReference>
<evidence type="ECO:0000313" key="3">
    <source>
        <dbReference type="Proteomes" id="UP000199026"/>
    </source>
</evidence>
<dbReference type="EMBL" id="FNPR01000001">
    <property type="protein sequence ID" value="SDY22809.1"/>
    <property type="molecule type" value="Genomic_DNA"/>
</dbReference>
<organism evidence="2 3">
    <name type="scientific">Lentibacter algarum</name>
    <dbReference type="NCBI Taxonomy" id="576131"/>
    <lineage>
        <taxon>Bacteria</taxon>
        <taxon>Pseudomonadati</taxon>
        <taxon>Pseudomonadota</taxon>
        <taxon>Alphaproteobacteria</taxon>
        <taxon>Rhodobacterales</taxon>
        <taxon>Roseobacteraceae</taxon>
        <taxon>Lentibacter</taxon>
    </lineage>
</organism>
<reference evidence="2 3" key="1">
    <citation type="submission" date="2016-10" db="EMBL/GenBank/DDBJ databases">
        <authorList>
            <person name="de Groot N.N."/>
        </authorList>
    </citation>
    <scope>NUCLEOTIDE SEQUENCE [LARGE SCALE GENOMIC DNA]</scope>
    <source>
        <strain evidence="2 3">DSM 24677</strain>
    </source>
</reference>